<sequence>MINIRGVPIIPGDIKFKHLWYVCNHYHEKCPWALGEEGGCEIEYWDYHLIDISGSKPNCPFKYREQI</sequence>
<comment type="caution">
    <text evidence="1">The sequence shown here is derived from an EMBL/GenBank/DDBJ whole genome shotgun (WGS) entry which is preliminary data.</text>
</comment>
<protein>
    <submittedName>
        <fullName evidence="1">Uncharacterized protein</fullName>
    </submittedName>
</protein>
<evidence type="ECO:0000313" key="1">
    <source>
        <dbReference type="EMBL" id="KKL87135.1"/>
    </source>
</evidence>
<name>A0A0F9HZQ3_9ZZZZ</name>
<dbReference type="AlphaFoldDB" id="A0A0F9HZQ3"/>
<organism evidence="1">
    <name type="scientific">marine sediment metagenome</name>
    <dbReference type="NCBI Taxonomy" id="412755"/>
    <lineage>
        <taxon>unclassified sequences</taxon>
        <taxon>metagenomes</taxon>
        <taxon>ecological metagenomes</taxon>
    </lineage>
</organism>
<reference evidence="1" key="1">
    <citation type="journal article" date="2015" name="Nature">
        <title>Complex archaea that bridge the gap between prokaryotes and eukaryotes.</title>
        <authorList>
            <person name="Spang A."/>
            <person name="Saw J.H."/>
            <person name="Jorgensen S.L."/>
            <person name="Zaremba-Niedzwiedzka K."/>
            <person name="Martijn J."/>
            <person name="Lind A.E."/>
            <person name="van Eijk R."/>
            <person name="Schleper C."/>
            <person name="Guy L."/>
            <person name="Ettema T.J."/>
        </authorList>
    </citation>
    <scope>NUCLEOTIDE SEQUENCE</scope>
</reference>
<dbReference type="EMBL" id="LAZR01020920">
    <property type="protein sequence ID" value="KKL87135.1"/>
    <property type="molecule type" value="Genomic_DNA"/>
</dbReference>
<proteinExistence type="predicted"/>
<gene>
    <name evidence="1" type="ORF">LCGC14_1937740</name>
</gene>
<accession>A0A0F9HZQ3</accession>